<feature type="compositionally biased region" description="Basic and acidic residues" evidence="1">
    <location>
        <begin position="42"/>
        <end position="65"/>
    </location>
</feature>
<comment type="caution">
    <text evidence="2">The sequence shown here is derived from an EMBL/GenBank/DDBJ whole genome shotgun (WGS) entry which is preliminary data.</text>
</comment>
<feature type="compositionally biased region" description="Polar residues" evidence="1">
    <location>
        <begin position="1"/>
        <end position="11"/>
    </location>
</feature>
<reference evidence="2 3" key="1">
    <citation type="submission" date="2021-06" db="EMBL/GenBank/DDBJ databases">
        <authorList>
            <person name="Palmer J.M."/>
        </authorList>
    </citation>
    <scope>NUCLEOTIDE SEQUENCE [LARGE SCALE GENOMIC DNA]</scope>
    <source>
        <strain evidence="3">if_2019</strain>
        <tissue evidence="2">Muscle</tissue>
    </source>
</reference>
<sequence>MSFDDLSSASEKLTHPTANRPKMPGRRLPGQFVGGQSPPKEVGAEKSFKFEEEDSAKPKPTEHKKPSNSSNQSPQLNRPSETKPVLAATPSLDTSISQNSKAQPEPEEQRAQQDELKSQIQELLLSVELLKAQQMKEITELRRELDEERVKRVTLQMEVEKLKRAIHST</sequence>
<dbReference type="Proteomes" id="UP001482620">
    <property type="component" value="Unassembled WGS sequence"/>
</dbReference>
<name>A0ABV0SMT8_9TELE</name>
<evidence type="ECO:0000313" key="2">
    <source>
        <dbReference type="EMBL" id="MEQ2221585.1"/>
    </source>
</evidence>
<gene>
    <name evidence="2" type="ORF">ILYODFUR_017339</name>
</gene>
<keyword evidence="3" id="KW-1185">Reference proteome</keyword>
<evidence type="ECO:0000256" key="1">
    <source>
        <dbReference type="SAM" id="MobiDB-lite"/>
    </source>
</evidence>
<protein>
    <submittedName>
        <fullName evidence="2">Uncharacterized protein</fullName>
    </submittedName>
</protein>
<dbReference type="EMBL" id="JAHRIQ010001627">
    <property type="protein sequence ID" value="MEQ2221585.1"/>
    <property type="molecule type" value="Genomic_DNA"/>
</dbReference>
<proteinExistence type="predicted"/>
<evidence type="ECO:0000313" key="3">
    <source>
        <dbReference type="Proteomes" id="UP001482620"/>
    </source>
</evidence>
<feature type="compositionally biased region" description="Polar residues" evidence="1">
    <location>
        <begin position="91"/>
        <end position="101"/>
    </location>
</feature>
<organism evidence="2 3">
    <name type="scientific">Ilyodon furcidens</name>
    <name type="common">goldbreast splitfin</name>
    <dbReference type="NCBI Taxonomy" id="33524"/>
    <lineage>
        <taxon>Eukaryota</taxon>
        <taxon>Metazoa</taxon>
        <taxon>Chordata</taxon>
        <taxon>Craniata</taxon>
        <taxon>Vertebrata</taxon>
        <taxon>Euteleostomi</taxon>
        <taxon>Actinopterygii</taxon>
        <taxon>Neopterygii</taxon>
        <taxon>Teleostei</taxon>
        <taxon>Neoteleostei</taxon>
        <taxon>Acanthomorphata</taxon>
        <taxon>Ovalentaria</taxon>
        <taxon>Atherinomorphae</taxon>
        <taxon>Cyprinodontiformes</taxon>
        <taxon>Goodeidae</taxon>
        <taxon>Ilyodon</taxon>
    </lineage>
</organism>
<feature type="region of interest" description="Disordered" evidence="1">
    <location>
        <begin position="1"/>
        <end position="115"/>
    </location>
</feature>
<accession>A0ABV0SMT8</accession>